<dbReference type="AlphaFoldDB" id="A0AAV6XB88"/>
<comment type="caution">
    <text evidence="1">The sequence shown here is derived from an EMBL/GenBank/DDBJ whole genome shotgun (WGS) entry which is preliminary data.</text>
</comment>
<accession>A0AAV6XB88</accession>
<keyword evidence="2" id="KW-1185">Reference proteome</keyword>
<sequence length="160" mass="18862">MEDSTYYLTWYDSNYGDGGHYGEPVSSSQDGSYDDTYYLTNEEVDYDYPNGSRYTNGAIDQDYDGSVSWLGDYTSYFGGFWGKNEAYSEKGYEENGISLEKEESSVYEGDIHGSYYNYNYNDDMGQDYDEDQWPEYEDFSYNSRWDDWEETELYETIFGH</sequence>
<evidence type="ECO:0000313" key="2">
    <source>
        <dbReference type="Proteomes" id="UP000826271"/>
    </source>
</evidence>
<proteinExistence type="predicted"/>
<reference evidence="1" key="1">
    <citation type="submission" date="2019-10" db="EMBL/GenBank/DDBJ databases">
        <authorList>
            <person name="Zhang R."/>
            <person name="Pan Y."/>
            <person name="Wang J."/>
            <person name="Ma R."/>
            <person name="Yu S."/>
        </authorList>
    </citation>
    <scope>NUCLEOTIDE SEQUENCE</scope>
    <source>
        <strain evidence="1">LA-IB0</strain>
        <tissue evidence="1">Leaf</tissue>
    </source>
</reference>
<organism evidence="1 2">
    <name type="scientific">Buddleja alternifolia</name>
    <dbReference type="NCBI Taxonomy" id="168488"/>
    <lineage>
        <taxon>Eukaryota</taxon>
        <taxon>Viridiplantae</taxon>
        <taxon>Streptophyta</taxon>
        <taxon>Embryophyta</taxon>
        <taxon>Tracheophyta</taxon>
        <taxon>Spermatophyta</taxon>
        <taxon>Magnoliopsida</taxon>
        <taxon>eudicotyledons</taxon>
        <taxon>Gunneridae</taxon>
        <taxon>Pentapetalae</taxon>
        <taxon>asterids</taxon>
        <taxon>lamiids</taxon>
        <taxon>Lamiales</taxon>
        <taxon>Scrophulariaceae</taxon>
        <taxon>Buddlejeae</taxon>
        <taxon>Buddleja</taxon>
    </lineage>
</organism>
<dbReference type="EMBL" id="WHWC01000009">
    <property type="protein sequence ID" value="KAG8376480.1"/>
    <property type="molecule type" value="Genomic_DNA"/>
</dbReference>
<name>A0AAV6XB88_9LAMI</name>
<dbReference type="Proteomes" id="UP000826271">
    <property type="component" value="Unassembled WGS sequence"/>
</dbReference>
<evidence type="ECO:0000313" key="1">
    <source>
        <dbReference type="EMBL" id="KAG8376480.1"/>
    </source>
</evidence>
<gene>
    <name evidence="1" type="ORF">BUALT_Bualt09G0067900</name>
</gene>
<protein>
    <submittedName>
        <fullName evidence="1">Uncharacterized protein</fullName>
    </submittedName>
</protein>